<name>D8LHW2_ECTSI</name>
<feature type="region of interest" description="Disordered" evidence="1">
    <location>
        <begin position="217"/>
        <end position="267"/>
    </location>
</feature>
<dbReference type="EMBL" id="FN649738">
    <property type="protein sequence ID" value="CBN74393.1"/>
    <property type="molecule type" value="Genomic_DNA"/>
</dbReference>
<dbReference type="InterPro" id="IPR036886">
    <property type="entry name" value="Villin_headpiece_dom_sf"/>
</dbReference>
<sequence>MSKGDEDRERPALATAAGGGDGGGAAVVTREVSEATKFGDNSDHDNDDDDDSGPVLAWPAGSSASQGRRGSGVGGGGSAGRGSFTSVASSARSGGEMSCSNGRVRQGGRAMKSSGGDSPSLATRTLNREERIRTVFGQKAVEAAAATVAPTSGSDSSSQLLLAAANRIYALPAQERSLLAELDRASDVDEGEGDGGGGGGFVDDTGVVVAANVDNTNEGVISSPQGGHEGGAPPSPSLQGDGNPARASAEPPLLRVGSGGGDGGGTTPFRYRRLMGLSRRGWPSCVNPARREEWLCPVEFEAVFAMSFSEFRALPSWKRVALKRELLLF</sequence>
<dbReference type="OrthoDB" id="6375767at2759"/>
<keyword evidence="4" id="KW-1185">Reference proteome</keyword>
<feature type="compositionally biased region" description="Basic and acidic residues" evidence="1">
    <location>
        <begin position="1"/>
        <end position="11"/>
    </location>
</feature>
<dbReference type="Gene3D" id="1.10.950.10">
    <property type="entry name" value="Villin headpiece domain"/>
    <property type="match status" value="1"/>
</dbReference>
<feature type="compositionally biased region" description="Gly residues" evidence="1">
    <location>
        <begin position="69"/>
        <end position="80"/>
    </location>
</feature>
<evidence type="ECO:0000256" key="1">
    <source>
        <dbReference type="SAM" id="MobiDB-lite"/>
    </source>
</evidence>
<protein>
    <recommendedName>
        <fullName evidence="2">HP domain-containing protein</fullName>
    </recommendedName>
</protein>
<dbReference type="SUPFAM" id="SSF47050">
    <property type="entry name" value="VHP, Villin headpiece domain"/>
    <property type="match status" value="1"/>
</dbReference>
<feature type="region of interest" description="Disordered" evidence="1">
    <location>
        <begin position="1"/>
        <end position="129"/>
    </location>
</feature>
<dbReference type="SMART" id="SM00153">
    <property type="entry name" value="VHP"/>
    <property type="match status" value="1"/>
</dbReference>
<gene>
    <name evidence="3" type="ORF">Esi_0020_0090</name>
</gene>
<dbReference type="AlphaFoldDB" id="D8LHW2"/>
<reference evidence="3 4" key="1">
    <citation type="journal article" date="2010" name="Nature">
        <title>The Ectocarpus genome and the independent evolution of multicellularity in brown algae.</title>
        <authorList>
            <person name="Cock J.M."/>
            <person name="Sterck L."/>
            <person name="Rouze P."/>
            <person name="Scornet D."/>
            <person name="Allen A.E."/>
            <person name="Amoutzias G."/>
            <person name="Anthouard V."/>
            <person name="Artiguenave F."/>
            <person name="Aury J.M."/>
            <person name="Badger J.H."/>
            <person name="Beszteri B."/>
            <person name="Billiau K."/>
            <person name="Bonnet E."/>
            <person name="Bothwell J.H."/>
            <person name="Bowler C."/>
            <person name="Boyen C."/>
            <person name="Brownlee C."/>
            <person name="Carrano C.J."/>
            <person name="Charrier B."/>
            <person name="Cho G.Y."/>
            <person name="Coelho S.M."/>
            <person name="Collen J."/>
            <person name="Corre E."/>
            <person name="Da Silva C."/>
            <person name="Delage L."/>
            <person name="Delaroque N."/>
            <person name="Dittami S.M."/>
            <person name="Doulbeau S."/>
            <person name="Elias M."/>
            <person name="Farnham G."/>
            <person name="Gachon C.M."/>
            <person name="Gschloessl B."/>
            <person name="Heesch S."/>
            <person name="Jabbari K."/>
            <person name="Jubin C."/>
            <person name="Kawai H."/>
            <person name="Kimura K."/>
            <person name="Kloareg B."/>
            <person name="Kupper F.C."/>
            <person name="Lang D."/>
            <person name="Le Bail A."/>
            <person name="Leblanc C."/>
            <person name="Lerouge P."/>
            <person name="Lohr M."/>
            <person name="Lopez P.J."/>
            <person name="Martens C."/>
            <person name="Maumus F."/>
            <person name="Michel G."/>
            <person name="Miranda-Saavedra D."/>
            <person name="Morales J."/>
            <person name="Moreau H."/>
            <person name="Motomura T."/>
            <person name="Nagasato C."/>
            <person name="Napoli C.A."/>
            <person name="Nelson D.R."/>
            <person name="Nyvall-Collen P."/>
            <person name="Peters A.F."/>
            <person name="Pommier C."/>
            <person name="Potin P."/>
            <person name="Poulain J."/>
            <person name="Quesneville H."/>
            <person name="Read B."/>
            <person name="Rensing S.A."/>
            <person name="Ritter A."/>
            <person name="Rousvoal S."/>
            <person name="Samanta M."/>
            <person name="Samson G."/>
            <person name="Schroeder D.C."/>
            <person name="Segurens B."/>
            <person name="Strittmatter M."/>
            <person name="Tonon T."/>
            <person name="Tregear J.W."/>
            <person name="Valentin K."/>
            <person name="von Dassow P."/>
            <person name="Yamagishi T."/>
            <person name="Van de Peer Y."/>
            <person name="Wincker P."/>
        </authorList>
    </citation>
    <scope>NUCLEOTIDE SEQUENCE [LARGE SCALE GENOMIC DNA]</scope>
    <source>
        <strain evidence="4">Ec32 / CCAP1310/4</strain>
    </source>
</reference>
<feature type="compositionally biased region" description="Gly residues" evidence="1">
    <location>
        <begin position="257"/>
        <end position="266"/>
    </location>
</feature>
<evidence type="ECO:0000313" key="4">
    <source>
        <dbReference type="Proteomes" id="UP000002630"/>
    </source>
</evidence>
<dbReference type="PROSITE" id="PS51089">
    <property type="entry name" value="HP"/>
    <property type="match status" value="1"/>
</dbReference>
<accession>D8LHW2</accession>
<dbReference type="GO" id="GO:0003779">
    <property type="term" value="F:actin binding"/>
    <property type="evidence" value="ECO:0007669"/>
    <property type="project" value="InterPro"/>
</dbReference>
<dbReference type="EMBL" id="FN648376">
    <property type="protein sequence ID" value="CBN74393.1"/>
    <property type="molecule type" value="Genomic_DNA"/>
</dbReference>
<proteinExistence type="predicted"/>
<dbReference type="InterPro" id="IPR003128">
    <property type="entry name" value="Villin_headpiece"/>
</dbReference>
<feature type="compositionally biased region" description="Polar residues" evidence="1">
    <location>
        <begin position="115"/>
        <end position="125"/>
    </location>
</feature>
<feature type="domain" description="HP" evidence="2">
    <location>
        <begin position="263"/>
        <end position="329"/>
    </location>
</feature>
<dbReference type="Pfam" id="PF02209">
    <property type="entry name" value="VHP"/>
    <property type="match status" value="1"/>
</dbReference>
<dbReference type="GO" id="GO:0007010">
    <property type="term" value="P:cytoskeleton organization"/>
    <property type="evidence" value="ECO:0007669"/>
    <property type="project" value="InterPro"/>
</dbReference>
<dbReference type="InParanoid" id="D8LHW2"/>
<organism evidence="3 4">
    <name type="scientific">Ectocarpus siliculosus</name>
    <name type="common">Brown alga</name>
    <name type="synonym">Conferva siliculosa</name>
    <dbReference type="NCBI Taxonomy" id="2880"/>
    <lineage>
        <taxon>Eukaryota</taxon>
        <taxon>Sar</taxon>
        <taxon>Stramenopiles</taxon>
        <taxon>Ochrophyta</taxon>
        <taxon>PX clade</taxon>
        <taxon>Phaeophyceae</taxon>
        <taxon>Ectocarpales</taxon>
        <taxon>Ectocarpaceae</taxon>
        <taxon>Ectocarpus</taxon>
    </lineage>
</organism>
<evidence type="ECO:0000313" key="3">
    <source>
        <dbReference type="EMBL" id="CBN74393.1"/>
    </source>
</evidence>
<dbReference type="STRING" id="2880.D8LHW2"/>
<dbReference type="Proteomes" id="UP000002630">
    <property type="component" value="Linkage Group LG13"/>
</dbReference>
<feature type="compositionally biased region" description="Polar residues" evidence="1">
    <location>
        <begin position="84"/>
        <end position="103"/>
    </location>
</feature>
<evidence type="ECO:0000259" key="2">
    <source>
        <dbReference type="PROSITE" id="PS51089"/>
    </source>
</evidence>